<feature type="compositionally biased region" description="Low complexity" evidence="2">
    <location>
        <begin position="69"/>
        <end position="87"/>
    </location>
</feature>
<comment type="caution">
    <text evidence="3">The sequence shown here is derived from an EMBL/GenBank/DDBJ whole genome shotgun (WGS) entry which is preliminary data.</text>
</comment>
<keyword evidence="4" id="KW-1185">Reference proteome</keyword>
<evidence type="ECO:0008006" key="5">
    <source>
        <dbReference type="Google" id="ProtNLM"/>
    </source>
</evidence>
<keyword evidence="1" id="KW-0175">Coiled coil</keyword>
<gene>
    <name evidence="3" type="ORF">EV216_12149</name>
</gene>
<name>A0A4V2R3Z9_9RHOB</name>
<evidence type="ECO:0000313" key="4">
    <source>
        <dbReference type="Proteomes" id="UP000295277"/>
    </source>
</evidence>
<feature type="coiled-coil region" evidence="1">
    <location>
        <begin position="136"/>
        <end position="163"/>
    </location>
</feature>
<evidence type="ECO:0000256" key="1">
    <source>
        <dbReference type="SAM" id="Coils"/>
    </source>
</evidence>
<protein>
    <recommendedName>
        <fullName evidence="5">Inner membrane protein</fullName>
    </recommendedName>
</protein>
<dbReference type="Proteomes" id="UP000295277">
    <property type="component" value="Unassembled WGS sequence"/>
</dbReference>
<reference evidence="3 4" key="1">
    <citation type="submission" date="2019-03" db="EMBL/GenBank/DDBJ databases">
        <title>Genomic Encyclopedia of Type Strains, Phase IV (KMG-IV): sequencing the most valuable type-strain genomes for metagenomic binning, comparative biology and taxonomic classification.</title>
        <authorList>
            <person name="Goeker M."/>
        </authorList>
    </citation>
    <scope>NUCLEOTIDE SEQUENCE [LARGE SCALE GENOMIC DNA]</scope>
    <source>
        <strain evidence="3 4">DSM 21153</strain>
    </source>
</reference>
<accession>A0A4V2R3Z9</accession>
<evidence type="ECO:0000313" key="3">
    <source>
        <dbReference type="EMBL" id="TCM80012.1"/>
    </source>
</evidence>
<proteinExistence type="predicted"/>
<dbReference type="Gene3D" id="1.10.287.1490">
    <property type="match status" value="1"/>
</dbReference>
<feature type="region of interest" description="Disordered" evidence="2">
    <location>
        <begin position="1"/>
        <end position="87"/>
    </location>
</feature>
<dbReference type="RefSeq" id="WP_132696062.1">
    <property type="nucleotide sequence ID" value="NZ_SLVM01000021.1"/>
</dbReference>
<feature type="coiled-coil region" evidence="1">
    <location>
        <begin position="215"/>
        <end position="274"/>
    </location>
</feature>
<organism evidence="3 4">
    <name type="scientific">Rhodovulum steppense</name>
    <dbReference type="NCBI Taxonomy" id="540251"/>
    <lineage>
        <taxon>Bacteria</taxon>
        <taxon>Pseudomonadati</taxon>
        <taxon>Pseudomonadota</taxon>
        <taxon>Alphaproteobacteria</taxon>
        <taxon>Rhodobacterales</taxon>
        <taxon>Paracoccaceae</taxon>
        <taxon>Rhodovulum</taxon>
    </lineage>
</organism>
<evidence type="ECO:0000256" key="2">
    <source>
        <dbReference type="SAM" id="MobiDB-lite"/>
    </source>
</evidence>
<sequence length="429" mass="43500">MANTPDDKDPVKTDTLSQPEAETGPEQPAPTESETPPATDGTEAQGDAPRDLADTIDEATAAWDDARPTAEPAPAAAPKAAKPAPAPQARGGFLAPVIGGVLAAGLGFAAANVIQPEGWPFPGSGAGLGDEMRAVLAASDARLAETQAQIGALQDQIAALAEAGNAGAEALAPQIAALAEQTSGLSGRTADLADRLAGLDARVEDLSKAQLAVAGEQAAEAVAAYEREIAAMRAELATQRDENAQLAESVSAVADRAEAEVDAAMDRAAQIEARAALMRIDAALASGAAFDGALDQFAGVEMPDVLARLAAQGAPTLATLQRDFPPAARAALDAALRVEAAGSAGDRVNAFLRSQLGLRSLAPREGDDADAVLSRAEAALRGGDLRAALTELDALPDPARDEMSGWIAAATDRADALEAARALEQSLNQ</sequence>
<dbReference type="OrthoDB" id="7659420at2"/>
<feature type="compositionally biased region" description="Basic and acidic residues" evidence="2">
    <location>
        <begin position="1"/>
        <end position="12"/>
    </location>
</feature>
<dbReference type="EMBL" id="SLVM01000021">
    <property type="protein sequence ID" value="TCM80012.1"/>
    <property type="molecule type" value="Genomic_DNA"/>
</dbReference>
<feature type="compositionally biased region" description="Low complexity" evidence="2">
    <location>
        <begin position="25"/>
        <end position="39"/>
    </location>
</feature>
<dbReference type="AlphaFoldDB" id="A0A4V2R3Z9"/>